<feature type="region of interest" description="Disordered" evidence="4">
    <location>
        <begin position="49"/>
        <end position="75"/>
    </location>
</feature>
<dbReference type="InterPro" id="IPR035969">
    <property type="entry name" value="Rab-GAP_TBC_sf"/>
</dbReference>
<dbReference type="Gene3D" id="1.10.8.270">
    <property type="entry name" value="putative rabgap domain of human tbc1 domain family member 14 like domains"/>
    <property type="match status" value="1"/>
</dbReference>
<evidence type="ECO:0000256" key="1">
    <source>
        <dbReference type="ARBA" id="ARBA00022553"/>
    </source>
</evidence>
<dbReference type="Gene3D" id="1.10.472.80">
    <property type="entry name" value="Ypt/Rab-GAP domain of gyp1p, domain 3"/>
    <property type="match status" value="1"/>
</dbReference>
<name>A0A4W6FPU8_LATCA</name>
<dbReference type="FunFam" id="1.10.8.270:FF:000003">
    <property type="entry name" value="Ecotropic viral integration site 5"/>
    <property type="match status" value="1"/>
</dbReference>
<dbReference type="Proteomes" id="UP000314980">
    <property type="component" value="Unassembled WGS sequence"/>
</dbReference>
<organism evidence="6 7">
    <name type="scientific">Lates calcarifer</name>
    <name type="common">Barramundi</name>
    <name type="synonym">Holocentrus calcarifer</name>
    <dbReference type="NCBI Taxonomy" id="8187"/>
    <lineage>
        <taxon>Eukaryota</taxon>
        <taxon>Metazoa</taxon>
        <taxon>Chordata</taxon>
        <taxon>Craniata</taxon>
        <taxon>Vertebrata</taxon>
        <taxon>Euteleostomi</taxon>
        <taxon>Actinopterygii</taxon>
        <taxon>Neopterygii</taxon>
        <taxon>Teleostei</taxon>
        <taxon>Neoteleostei</taxon>
        <taxon>Acanthomorphata</taxon>
        <taxon>Carangaria</taxon>
        <taxon>Carangaria incertae sedis</taxon>
        <taxon>Centropomidae</taxon>
        <taxon>Lates</taxon>
    </lineage>
</organism>
<keyword evidence="1" id="KW-0597">Phosphoprotein</keyword>
<feature type="region of interest" description="Disordered" evidence="4">
    <location>
        <begin position="1"/>
        <end position="35"/>
    </location>
</feature>
<dbReference type="AlphaFoldDB" id="A0A4W6FPU8"/>
<dbReference type="Gene3D" id="1.10.10.750">
    <property type="entry name" value="Ypt/Rab-GAP domain of gyp1p, domain 1"/>
    <property type="match status" value="1"/>
</dbReference>
<evidence type="ECO:0000256" key="2">
    <source>
        <dbReference type="ARBA" id="ARBA00023054"/>
    </source>
</evidence>
<dbReference type="FunFam" id="1.10.472.80:FF:000002">
    <property type="entry name" value="Ecotropic viral integration site 5"/>
    <property type="match status" value="1"/>
</dbReference>
<reference evidence="6" key="2">
    <citation type="submission" date="2025-08" db="UniProtKB">
        <authorList>
            <consortium name="Ensembl"/>
        </authorList>
    </citation>
    <scope>IDENTIFICATION</scope>
</reference>
<keyword evidence="7" id="KW-1185">Reference proteome</keyword>
<reference evidence="7" key="1">
    <citation type="submission" date="2015-09" db="EMBL/GenBank/DDBJ databases">
        <authorList>
            <person name="Sai Rama Sridatta P."/>
        </authorList>
    </citation>
    <scope>NUCLEOTIDE SEQUENCE [LARGE SCALE GENOMIC DNA]</scope>
</reference>
<dbReference type="PANTHER" id="PTHR47219">
    <property type="entry name" value="RAB GTPASE-ACTIVATING PROTEIN 1-LIKE"/>
    <property type="match status" value="1"/>
</dbReference>
<dbReference type="SUPFAM" id="SSF47923">
    <property type="entry name" value="Ypt/Rab-GAP domain of gyp1p"/>
    <property type="match status" value="2"/>
</dbReference>
<feature type="compositionally biased region" description="Low complexity" evidence="4">
    <location>
        <begin position="1"/>
        <end position="14"/>
    </location>
</feature>
<feature type="coiled-coil region" evidence="3">
    <location>
        <begin position="334"/>
        <end position="440"/>
    </location>
</feature>
<keyword evidence="2 3" id="KW-0175">Coiled coil</keyword>
<gene>
    <name evidence="6" type="primary">EVI5L</name>
</gene>
<dbReference type="PANTHER" id="PTHR47219:SF12">
    <property type="entry name" value="ECOTROPIC VIRAL INTEGRATION SITE 5 LIKE"/>
    <property type="match status" value="1"/>
</dbReference>
<feature type="compositionally biased region" description="Low complexity" evidence="4">
    <location>
        <begin position="55"/>
        <end position="75"/>
    </location>
</feature>
<dbReference type="InterPro" id="IPR000195">
    <property type="entry name" value="Rab-GAP-TBC_dom"/>
</dbReference>
<protein>
    <submittedName>
        <fullName evidence="6">Ecotropic viral integration site 5 like</fullName>
    </submittedName>
</protein>
<reference evidence="6" key="3">
    <citation type="submission" date="2025-09" db="UniProtKB">
        <authorList>
            <consortium name="Ensembl"/>
        </authorList>
    </citation>
    <scope>IDENTIFICATION</scope>
</reference>
<evidence type="ECO:0000256" key="4">
    <source>
        <dbReference type="SAM" id="MobiDB-lite"/>
    </source>
</evidence>
<proteinExistence type="predicted"/>
<evidence type="ECO:0000313" key="6">
    <source>
        <dbReference type="Ensembl" id="ENSLCAP00010052757.1"/>
    </source>
</evidence>
<feature type="coiled-coil region" evidence="3">
    <location>
        <begin position="500"/>
        <end position="647"/>
    </location>
</feature>
<dbReference type="GO" id="GO:0005096">
    <property type="term" value="F:GTPase activator activity"/>
    <property type="evidence" value="ECO:0007669"/>
    <property type="project" value="UniProtKB-ARBA"/>
</dbReference>
<dbReference type="PROSITE" id="PS50086">
    <property type="entry name" value="TBC_RABGAP"/>
    <property type="match status" value="1"/>
</dbReference>
<dbReference type="GeneTree" id="ENSGT00940000153846"/>
<dbReference type="SMART" id="SM00164">
    <property type="entry name" value="TBC"/>
    <property type="match status" value="1"/>
</dbReference>
<evidence type="ECO:0000256" key="3">
    <source>
        <dbReference type="SAM" id="Coils"/>
    </source>
</evidence>
<dbReference type="Pfam" id="PF00566">
    <property type="entry name" value="RabGAP-TBC"/>
    <property type="match status" value="1"/>
</dbReference>
<dbReference type="Ensembl" id="ENSLCAT00010054119.1">
    <property type="protein sequence ID" value="ENSLCAP00010052757.1"/>
    <property type="gene ID" value="ENSLCAG00010024451.1"/>
</dbReference>
<feature type="domain" description="Rab-GAP TBC" evidence="5">
    <location>
        <begin position="115"/>
        <end position="274"/>
    </location>
</feature>
<dbReference type="FunFam" id="1.10.10.750:FF:000002">
    <property type="entry name" value="Ecotropic viral integration site 5"/>
    <property type="match status" value="1"/>
</dbReference>
<dbReference type="GO" id="GO:0031267">
    <property type="term" value="F:small GTPase binding"/>
    <property type="evidence" value="ECO:0007669"/>
    <property type="project" value="TreeGrafter"/>
</dbReference>
<dbReference type="InterPro" id="IPR050302">
    <property type="entry name" value="Rab_GAP_TBC_domain"/>
</dbReference>
<evidence type="ECO:0000313" key="7">
    <source>
        <dbReference type="Proteomes" id="UP000314980"/>
    </source>
</evidence>
<sequence length="684" mass="79142">MSLPMLSPDSSSHDAVLSAPAASPADSENLSPDELELLAKLEEQNRLLEADSKSMRSMSGSRRNSGSSLVSSSSASSNLSHLEEDTWILWGRIVNEWEEWRRKKDKLLKELIRKGIPHHFRAIVWQLLGNATDMPVKNQYSELLKMSSPCEKLIRRDIARTYPEHEFFKGQDSLGQEVLFNVMKAYSLVDREVGYCQGSAFIVGLLLMQMPEEEAFCVFFEYLLQEQLPELNVHFRSQSFHTSMYASSWFLTLFLTFLPLPVATRIFDIFMYEGLEIIFRVGLAILQYNQTDLIQLDMEGMSQHFQKVIPHQFDSCPDKLILRAYQVKYNPKRMKKLRTENRLLKQRIETLEKGQVTRAQEAEENYVIKRELAVVRQQCNTASESLEKAQDTIRELQQQRYTEQFVSNLQTQLEQSRLREAELLGALKEMQDKVLDLEKRSSCLPDENNVVALQEEVKQMKLRELETLRSFREMQDTVTELNHTGGGGGHWKESPKKNAMNELQDKLMTVRLREAQAQAELREVKLKALQLESQNQIHSKLIGRHEQERSALQDRLQMLANQNKALQAQLNEMKRKQAESDCKSKEEVMAVRLREADSMAAMAELRQKIAELEIQKEEGLIQGQLNHSDSRQYITQLRDQIAELKNEVGHTFQPKTTLFTRCHSFTQNKHLQPDNQAEFPFCVT</sequence>
<evidence type="ECO:0000259" key="5">
    <source>
        <dbReference type="PROSITE" id="PS50086"/>
    </source>
</evidence>
<accession>A0A4W6FPU8</accession>